<feature type="transmembrane region" description="Helical" evidence="1">
    <location>
        <begin position="222"/>
        <end position="239"/>
    </location>
</feature>
<gene>
    <name evidence="2" type="ORF">GCM10010969_03760</name>
</gene>
<feature type="transmembrane region" description="Helical" evidence="1">
    <location>
        <begin position="128"/>
        <end position="151"/>
    </location>
</feature>
<keyword evidence="1" id="KW-1133">Transmembrane helix</keyword>
<keyword evidence="3" id="KW-1185">Reference proteome</keyword>
<sequence length="257" mass="28979">MNKNHFPIDPPEEDVIAAQIRQIVDTALAPNESFPVFLWRMYKQLGFRHLFRDWTEILFTLLLFISLGILTALAAADQPSFAAERAYAFIFMLSPLVYLALSLLFFVRRMQDPIHEVEMSCTYSGQQIASLRMLVFGAAALLINSGVLIFLRLRLDTGTFNLPLALTLSAASLLLFASLFLYVLLRVRSNMMRIVLGSSYAALCILLLGPNESGSFFSPDSIPFYLYLPLGALFAFFFLKNLRRLADLQRQGGHFSC</sequence>
<feature type="transmembrane region" description="Helical" evidence="1">
    <location>
        <begin position="192"/>
        <end position="210"/>
    </location>
</feature>
<evidence type="ECO:0000313" key="2">
    <source>
        <dbReference type="EMBL" id="GGN91859.1"/>
    </source>
</evidence>
<organism evidence="2 3">
    <name type="scientific">Saccharibacillus kuerlensis</name>
    <dbReference type="NCBI Taxonomy" id="459527"/>
    <lineage>
        <taxon>Bacteria</taxon>
        <taxon>Bacillati</taxon>
        <taxon>Bacillota</taxon>
        <taxon>Bacilli</taxon>
        <taxon>Bacillales</taxon>
        <taxon>Paenibacillaceae</taxon>
        <taxon>Saccharibacillus</taxon>
    </lineage>
</organism>
<keyword evidence="1" id="KW-0472">Membrane</keyword>
<dbReference type="Proteomes" id="UP000606653">
    <property type="component" value="Unassembled WGS sequence"/>
</dbReference>
<evidence type="ECO:0000313" key="3">
    <source>
        <dbReference type="Proteomes" id="UP000606653"/>
    </source>
</evidence>
<evidence type="ECO:0000256" key="1">
    <source>
        <dbReference type="SAM" id="Phobius"/>
    </source>
</evidence>
<protein>
    <submittedName>
        <fullName evidence="2">Uncharacterized protein</fullName>
    </submittedName>
</protein>
<dbReference type="EMBL" id="BMLN01000001">
    <property type="protein sequence ID" value="GGN91859.1"/>
    <property type="molecule type" value="Genomic_DNA"/>
</dbReference>
<reference evidence="3" key="1">
    <citation type="journal article" date="2019" name="Int. J. Syst. Evol. Microbiol.">
        <title>The Global Catalogue of Microorganisms (GCM) 10K type strain sequencing project: providing services to taxonomists for standard genome sequencing and annotation.</title>
        <authorList>
            <consortium name="The Broad Institute Genomics Platform"/>
            <consortium name="The Broad Institute Genome Sequencing Center for Infectious Disease"/>
            <person name="Wu L."/>
            <person name="Ma J."/>
        </authorList>
    </citation>
    <scope>NUCLEOTIDE SEQUENCE [LARGE SCALE GENOMIC DNA]</scope>
    <source>
        <strain evidence="3">CGMCC 1.6964</strain>
    </source>
</reference>
<accession>A0ABQ2KSM5</accession>
<feature type="transmembrane region" description="Helical" evidence="1">
    <location>
        <begin position="163"/>
        <end position="185"/>
    </location>
</feature>
<dbReference type="RefSeq" id="WP_018975310.1">
    <property type="nucleotide sequence ID" value="NZ_BMLN01000001.1"/>
</dbReference>
<feature type="transmembrane region" description="Helical" evidence="1">
    <location>
        <begin position="57"/>
        <end position="75"/>
    </location>
</feature>
<comment type="caution">
    <text evidence="2">The sequence shown here is derived from an EMBL/GenBank/DDBJ whole genome shotgun (WGS) entry which is preliminary data.</text>
</comment>
<name>A0ABQ2KSM5_9BACL</name>
<proteinExistence type="predicted"/>
<feature type="transmembrane region" description="Helical" evidence="1">
    <location>
        <begin position="87"/>
        <end position="107"/>
    </location>
</feature>
<keyword evidence="1" id="KW-0812">Transmembrane</keyword>